<dbReference type="PIRSF" id="PIRSF039012">
    <property type="entry name" value="ASP"/>
    <property type="match status" value="1"/>
</dbReference>
<keyword evidence="4" id="KW-0862">Zinc</keyword>
<evidence type="ECO:0000313" key="6">
    <source>
        <dbReference type="EMBL" id="AFC26335.1"/>
    </source>
</evidence>
<dbReference type="OrthoDB" id="9782876at2"/>
<dbReference type="EMBL" id="CP002831">
    <property type="protein sequence ID" value="AFC26335.1"/>
    <property type="molecule type" value="Genomic_DNA"/>
</dbReference>
<proteinExistence type="predicted"/>
<dbReference type="GO" id="GO:0046872">
    <property type="term" value="F:metal ion binding"/>
    <property type="evidence" value="ECO:0007669"/>
    <property type="project" value="UniProtKB-KW"/>
</dbReference>
<dbReference type="GO" id="GO:0016811">
    <property type="term" value="F:hydrolase activity, acting on carbon-nitrogen (but not peptide) bonds, in linear amides"/>
    <property type="evidence" value="ECO:0007669"/>
    <property type="project" value="InterPro"/>
</dbReference>
<accession>H6L5T5</accession>
<dbReference type="AlphaFoldDB" id="H6L5T5"/>
<dbReference type="CDD" id="cd06251">
    <property type="entry name" value="M14_ASTE_ASPA-like"/>
    <property type="match status" value="1"/>
</dbReference>
<dbReference type="Gene3D" id="3.40.630.10">
    <property type="entry name" value="Zn peptidases"/>
    <property type="match status" value="1"/>
</dbReference>
<keyword evidence="3" id="KW-0378">Hydrolase</keyword>
<dbReference type="SUPFAM" id="SSF53187">
    <property type="entry name" value="Zn-dependent exopeptidases"/>
    <property type="match status" value="1"/>
</dbReference>
<dbReference type="STRING" id="984262.SGRA_3611"/>
<dbReference type="GO" id="GO:0016788">
    <property type="term" value="F:hydrolase activity, acting on ester bonds"/>
    <property type="evidence" value="ECO:0007669"/>
    <property type="project" value="InterPro"/>
</dbReference>
<protein>
    <submittedName>
        <fullName evidence="6">Succinylglutamate desuccinylase/aspartoacylase</fullName>
    </submittedName>
</protein>
<evidence type="ECO:0000313" key="7">
    <source>
        <dbReference type="Proteomes" id="UP000007519"/>
    </source>
</evidence>
<keyword evidence="2" id="KW-0479">Metal-binding</keyword>
<evidence type="ECO:0000256" key="2">
    <source>
        <dbReference type="ARBA" id="ARBA00022723"/>
    </source>
</evidence>
<comment type="cofactor">
    <cofactor evidence="1">
        <name>Zn(2+)</name>
        <dbReference type="ChEBI" id="CHEBI:29105"/>
    </cofactor>
</comment>
<dbReference type="RefSeq" id="WP_015693925.1">
    <property type="nucleotide sequence ID" value="NC_016940.1"/>
</dbReference>
<dbReference type="PANTHER" id="PTHR37326:SF1">
    <property type="entry name" value="BLL3975 PROTEIN"/>
    <property type="match status" value="1"/>
</dbReference>
<gene>
    <name evidence="6" type="ordered locus">SGRA_3611</name>
</gene>
<dbReference type="InterPro" id="IPR053138">
    <property type="entry name" value="N-alpha-Ac-DABA_deacetylase"/>
</dbReference>
<evidence type="ECO:0000259" key="5">
    <source>
        <dbReference type="Pfam" id="PF24827"/>
    </source>
</evidence>
<organism evidence="6 7">
    <name type="scientific">Saprospira grandis (strain Lewin)</name>
    <dbReference type="NCBI Taxonomy" id="984262"/>
    <lineage>
        <taxon>Bacteria</taxon>
        <taxon>Pseudomonadati</taxon>
        <taxon>Bacteroidota</taxon>
        <taxon>Saprospiria</taxon>
        <taxon>Saprospirales</taxon>
        <taxon>Saprospiraceae</taxon>
        <taxon>Saprospira</taxon>
    </lineage>
</organism>
<keyword evidence="7" id="KW-1185">Reference proteome</keyword>
<reference evidence="6 7" key="1">
    <citation type="journal article" date="2012" name="Stand. Genomic Sci.">
        <title>Complete genome sequencing and analysis of Saprospira grandis str. Lewin, a predatory marine bacterium.</title>
        <authorList>
            <person name="Saw J.H."/>
            <person name="Yuryev A."/>
            <person name="Kanbe M."/>
            <person name="Hou S."/>
            <person name="Young A.G."/>
            <person name="Aizawa S."/>
            <person name="Alam M."/>
        </authorList>
    </citation>
    <scope>NUCLEOTIDE SEQUENCE [LARGE SCALE GENOMIC DNA]</scope>
    <source>
        <strain evidence="6 7">Lewin</strain>
    </source>
</reference>
<dbReference type="KEGG" id="sgn:SGRA_3611"/>
<evidence type="ECO:0000256" key="3">
    <source>
        <dbReference type="ARBA" id="ARBA00022801"/>
    </source>
</evidence>
<evidence type="ECO:0000256" key="1">
    <source>
        <dbReference type="ARBA" id="ARBA00001947"/>
    </source>
</evidence>
<dbReference type="eggNOG" id="COG3608">
    <property type="taxonomic scope" value="Bacteria"/>
</dbReference>
<dbReference type="InterPro" id="IPR043795">
    <property type="entry name" value="N-alpha-Ac-DABA-like"/>
</dbReference>
<dbReference type="HOGENOM" id="CLU_035605_0_2_10"/>
<dbReference type="Proteomes" id="UP000007519">
    <property type="component" value="Chromosome"/>
</dbReference>
<name>H6L5T5_SAPGL</name>
<evidence type="ECO:0000256" key="4">
    <source>
        <dbReference type="ARBA" id="ARBA00022833"/>
    </source>
</evidence>
<feature type="domain" description="Succinylglutamate desuccinylase/Aspartoacylase catalytic" evidence="5">
    <location>
        <begin position="48"/>
        <end position="226"/>
    </location>
</feature>
<sequence>MKAAKIKQLDLDLLEKGKIYRFWLSLTSDGFGDPLSIPIFVAQGAKPGPILGLSSAIHGNEINGIPVIQQLFRELDPNQLSGTILAAPVVNIPSFLRKRRRFQDNVDLNHIMPGKARGNVSQAYAYAFFHKFVEQVDYLIDFHTASFGRINSYYIRADMSNQVSAEMARRQNPQIILHNPAVNGTLRGAAEAIGIPAITLELGNPNVFQPAIIAQSLEGVYNVLAMLNMFDHAYESQEGANIPVCQSSKWIYTRKGGLLHVHPKVTDYIEKGQLIAHQENIFGDRIAEYRAPQAGIIIGKSVSPVNSSGGRILHLGILK</sequence>
<dbReference type="Pfam" id="PF24827">
    <property type="entry name" value="AstE_AspA_cat"/>
    <property type="match status" value="1"/>
</dbReference>
<dbReference type="InterPro" id="IPR055438">
    <property type="entry name" value="AstE_AspA_cat"/>
</dbReference>
<dbReference type="PANTHER" id="PTHR37326">
    <property type="entry name" value="BLL3975 PROTEIN"/>
    <property type="match status" value="1"/>
</dbReference>